<feature type="compositionally biased region" description="Low complexity" evidence="1">
    <location>
        <begin position="38"/>
        <end position="50"/>
    </location>
</feature>
<evidence type="ECO:0000256" key="1">
    <source>
        <dbReference type="SAM" id="MobiDB-lite"/>
    </source>
</evidence>
<feature type="region of interest" description="Disordered" evidence="1">
    <location>
        <begin position="1"/>
        <end position="72"/>
    </location>
</feature>
<sequence>MLPLESTGNRGDDIAKEAVAVKDNSRRSKSVENDDEGPSTSKGPSTSTIPPIYPGESSEGNRNVPESTGERNLAETLPNRVFAVDCYPEPGRMNIYAKAKFIGRVAAALAGTPALKTILDSQFKHLFMLPVRRCSNSGKLIHAILARQLVTKRKYEIWSVFGGKPFRFSIREFERVTGLVCSRLPKGHTYPLAVPKERSSTWKELFGRNCTRVTVEGALSKLNGKDISDRKRLYLALIILVDGVILGNKPPNITPATLSRFGPAPLSPLNPNPIKELKQRLRQQTSACYGFPLSLQLVVFDAFPLLVEKLPAPEDTATFLEAPFACDTPIVLLQSEDILHVEENPNVQGDNADLEWDDEVHDDGVDRIVQLLGEVMRSPKMTSW</sequence>
<comment type="caution">
    <text evidence="3">The sequence shown here is derived from an EMBL/GenBank/DDBJ whole genome shotgun (WGS) entry which is preliminary data.</text>
</comment>
<evidence type="ECO:0000259" key="2">
    <source>
        <dbReference type="Pfam" id="PF09331"/>
    </source>
</evidence>
<dbReference type="InterPro" id="IPR015410">
    <property type="entry name" value="DUF1985"/>
</dbReference>
<proteinExistence type="predicted"/>
<dbReference type="Pfam" id="PF09331">
    <property type="entry name" value="DUF1985"/>
    <property type="match status" value="1"/>
</dbReference>
<gene>
    <name evidence="3" type="ORF">MERR_LOCUS9091</name>
</gene>
<dbReference type="EMBL" id="CACVBM020000665">
    <property type="protein sequence ID" value="CAA7021856.1"/>
    <property type="molecule type" value="Genomic_DNA"/>
</dbReference>
<organism evidence="3 4">
    <name type="scientific">Microthlaspi erraticum</name>
    <dbReference type="NCBI Taxonomy" id="1685480"/>
    <lineage>
        <taxon>Eukaryota</taxon>
        <taxon>Viridiplantae</taxon>
        <taxon>Streptophyta</taxon>
        <taxon>Embryophyta</taxon>
        <taxon>Tracheophyta</taxon>
        <taxon>Spermatophyta</taxon>
        <taxon>Magnoliopsida</taxon>
        <taxon>eudicotyledons</taxon>
        <taxon>Gunneridae</taxon>
        <taxon>Pentapetalae</taxon>
        <taxon>rosids</taxon>
        <taxon>malvids</taxon>
        <taxon>Brassicales</taxon>
        <taxon>Brassicaceae</taxon>
        <taxon>Coluteocarpeae</taxon>
        <taxon>Microthlaspi</taxon>
    </lineage>
</organism>
<accession>A0A6D2HXR2</accession>
<dbReference type="AlphaFoldDB" id="A0A6D2HXR2"/>
<evidence type="ECO:0000313" key="3">
    <source>
        <dbReference type="EMBL" id="CAA7021856.1"/>
    </source>
</evidence>
<dbReference type="Proteomes" id="UP000467841">
    <property type="component" value="Unassembled WGS sequence"/>
</dbReference>
<name>A0A6D2HXR2_9BRAS</name>
<keyword evidence="4" id="KW-1185">Reference proteome</keyword>
<evidence type="ECO:0000313" key="4">
    <source>
        <dbReference type="Proteomes" id="UP000467841"/>
    </source>
</evidence>
<feature type="compositionally biased region" description="Basic and acidic residues" evidence="1">
    <location>
        <begin position="10"/>
        <end position="32"/>
    </location>
</feature>
<protein>
    <recommendedName>
        <fullName evidence="2">DUF1985 domain-containing protein</fullName>
    </recommendedName>
</protein>
<dbReference type="OrthoDB" id="1052800at2759"/>
<dbReference type="PANTHER" id="PTHR48449">
    <property type="entry name" value="DUF1985 DOMAIN-CONTAINING PROTEIN"/>
    <property type="match status" value="1"/>
</dbReference>
<reference evidence="3" key="1">
    <citation type="submission" date="2020-01" db="EMBL/GenBank/DDBJ databases">
        <authorList>
            <person name="Mishra B."/>
        </authorList>
    </citation>
    <scope>NUCLEOTIDE SEQUENCE [LARGE SCALE GENOMIC DNA]</scope>
</reference>
<dbReference type="PANTHER" id="PTHR48449:SF1">
    <property type="entry name" value="DUF1985 DOMAIN-CONTAINING PROTEIN"/>
    <property type="match status" value="1"/>
</dbReference>
<feature type="domain" description="DUF1985" evidence="2">
    <location>
        <begin position="145"/>
        <end position="255"/>
    </location>
</feature>